<dbReference type="Pfam" id="PF12796">
    <property type="entry name" value="Ank_2"/>
    <property type="match status" value="2"/>
</dbReference>
<dbReference type="PANTHER" id="PTHR24171">
    <property type="entry name" value="ANKYRIN REPEAT DOMAIN-CONTAINING PROTEIN 39-RELATED"/>
    <property type="match status" value="1"/>
</dbReference>
<gene>
    <name evidence="5" type="ORF">JR316_011761</name>
</gene>
<dbReference type="Gene3D" id="1.25.40.20">
    <property type="entry name" value="Ankyrin repeat-containing domain"/>
    <property type="match status" value="1"/>
</dbReference>
<organism evidence="5">
    <name type="scientific">Psilocybe cubensis</name>
    <name type="common">Psychedelic mushroom</name>
    <name type="synonym">Stropharia cubensis</name>
    <dbReference type="NCBI Taxonomy" id="181762"/>
    <lineage>
        <taxon>Eukaryota</taxon>
        <taxon>Fungi</taxon>
        <taxon>Dikarya</taxon>
        <taxon>Basidiomycota</taxon>
        <taxon>Agaricomycotina</taxon>
        <taxon>Agaricomycetes</taxon>
        <taxon>Agaricomycetidae</taxon>
        <taxon>Agaricales</taxon>
        <taxon>Agaricineae</taxon>
        <taxon>Strophariaceae</taxon>
        <taxon>Psilocybe</taxon>
    </lineage>
</organism>
<keyword evidence="4" id="KW-1133">Transmembrane helix</keyword>
<dbReference type="EMBL" id="JAFIQS010000015">
    <property type="protein sequence ID" value="KAG5163414.1"/>
    <property type="molecule type" value="Genomic_DNA"/>
</dbReference>
<dbReference type="InterPro" id="IPR002110">
    <property type="entry name" value="Ankyrin_rpt"/>
</dbReference>
<dbReference type="SMART" id="SM00248">
    <property type="entry name" value="ANK"/>
    <property type="match status" value="3"/>
</dbReference>
<dbReference type="PROSITE" id="PS50088">
    <property type="entry name" value="ANK_REPEAT"/>
    <property type="match status" value="1"/>
</dbReference>
<feature type="transmembrane region" description="Helical" evidence="4">
    <location>
        <begin position="495"/>
        <end position="512"/>
    </location>
</feature>
<feature type="repeat" description="ANK" evidence="3">
    <location>
        <begin position="125"/>
        <end position="157"/>
    </location>
</feature>
<evidence type="ECO:0000256" key="3">
    <source>
        <dbReference type="PROSITE-ProRule" id="PRU00023"/>
    </source>
</evidence>
<dbReference type="InterPro" id="IPR036770">
    <property type="entry name" value="Ankyrin_rpt-contain_sf"/>
</dbReference>
<dbReference type="PROSITE" id="PS50297">
    <property type="entry name" value="ANK_REP_REGION"/>
    <property type="match status" value="1"/>
</dbReference>
<accession>A0A8H8CFY1</accession>
<name>A0A8H8CFY1_PSICU</name>
<keyword evidence="1" id="KW-0677">Repeat</keyword>
<proteinExistence type="predicted"/>
<dbReference type="OrthoDB" id="2891447at2759"/>
<dbReference type="AlphaFoldDB" id="A0A8H8CFY1"/>
<keyword evidence="4" id="KW-0472">Membrane</keyword>
<keyword evidence="2 3" id="KW-0040">ANK repeat</keyword>
<evidence type="ECO:0000256" key="4">
    <source>
        <dbReference type="SAM" id="Phobius"/>
    </source>
</evidence>
<reference evidence="5" key="1">
    <citation type="submission" date="2021-02" db="EMBL/GenBank/DDBJ databases">
        <title>Psilocybe cubensis genome.</title>
        <authorList>
            <person name="Mckernan K.J."/>
            <person name="Crawford S."/>
            <person name="Trippe A."/>
            <person name="Kane L.T."/>
            <person name="Mclaughlin S."/>
        </authorList>
    </citation>
    <scope>NUCLEOTIDE SEQUENCE [LARGE SCALE GENOMIC DNA]</scope>
    <source>
        <strain evidence="5">MGC-MH-2018</strain>
    </source>
</reference>
<dbReference type="SUPFAM" id="SSF48403">
    <property type="entry name" value="Ankyrin repeat"/>
    <property type="match status" value="1"/>
</dbReference>
<comment type="caution">
    <text evidence="5">The sequence shown here is derived from an EMBL/GenBank/DDBJ whole genome shotgun (WGS) entry which is preliminary data.</text>
</comment>
<sequence length="541" mass="61312">METLPQYAECQLPQSPFDALITRICGRLAHTVPEARVILESFVEGQRAPGYNVSENDNETPKPIERFPQDPTIGEATNSNNFFQLVAVKKAIVLEFFDAIAREDNETVSLLIQHNIVTANTTSKTGKTPLLEAISANNLTVVKQLLDLGADPNSFGTIHEPNQRNATRTPLMLAASNGSLPLVKLLFEPPYSADDSLIAPDGQIALRLAAKNGHRTIVDYLPSRRGGHYLRFKEKNSKNIARIKKALNGIYQFVKFFVWELPKFFLWSVPKHVVVLPIAKTYKYCWSNRKAFGTWCKRQAAEVPKRIWKSMKKVPRAIGVAGKGAWRFVTVTVPLWLKTSSKWLWALFTQRIPKAVFSSLKWIWQIIKKIPKATVDATITLAKWLKSLATWVWNLITKRIPRAIVIALKWMWTGVKASGQAVWDVILKFLSFLHAIFSAVVSFLRDVTFTDILNAFHVFLSAVFISLPRTVWSWVERLGTVSYKVMETLFGSLGKLVWWIGAGIFWLIVYVPKQCWAILRSLGNSFAEGIHEIRIWINPKA</sequence>
<feature type="transmembrane region" description="Helical" evidence="4">
    <location>
        <begin position="425"/>
        <end position="444"/>
    </location>
</feature>
<evidence type="ECO:0000313" key="5">
    <source>
        <dbReference type="EMBL" id="KAG5163414.1"/>
    </source>
</evidence>
<evidence type="ECO:0008006" key="6">
    <source>
        <dbReference type="Google" id="ProtNLM"/>
    </source>
</evidence>
<evidence type="ECO:0000256" key="2">
    <source>
        <dbReference type="ARBA" id="ARBA00023043"/>
    </source>
</evidence>
<feature type="transmembrane region" description="Helical" evidence="4">
    <location>
        <begin position="456"/>
        <end position="475"/>
    </location>
</feature>
<protein>
    <recommendedName>
        <fullName evidence="6">Ankyrin</fullName>
    </recommendedName>
</protein>
<keyword evidence="4" id="KW-0812">Transmembrane</keyword>
<evidence type="ECO:0000256" key="1">
    <source>
        <dbReference type="ARBA" id="ARBA00022737"/>
    </source>
</evidence>